<dbReference type="InterPro" id="IPR004703">
    <property type="entry name" value="PTS_sugar-sp_permease"/>
</dbReference>
<evidence type="ECO:0000256" key="3">
    <source>
        <dbReference type="ARBA" id="ARBA00022448"/>
    </source>
</evidence>
<accession>A0A9X2HCT8</accession>
<gene>
    <name evidence="15" type="ORF">NBM05_04880</name>
</gene>
<comment type="caution">
    <text evidence="15">The sequence shown here is derived from an EMBL/GenBank/DDBJ whole genome shotgun (WGS) entry which is preliminary data.</text>
</comment>
<evidence type="ECO:0000313" key="16">
    <source>
        <dbReference type="Proteomes" id="UP001139502"/>
    </source>
</evidence>
<evidence type="ECO:0000256" key="1">
    <source>
        <dbReference type="ARBA" id="ARBA00004651"/>
    </source>
</evidence>
<dbReference type="PANTHER" id="PTHR33843:SF4">
    <property type="entry name" value="ASCORBATE-SPECIFIC PTS SYSTEM EIIC COMPONENT"/>
    <property type="match status" value="1"/>
</dbReference>
<evidence type="ECO:0000256" key="11">
    <source>
        <dbReference type="ARBA" id="ARBA00038218"/>
    </source>
</evidence>
<evidence type="ECO:0000256" key="7">
    <source>
        <dbReference type="ARBA" id="ARBA00022692"/>
    </source>
</evidence>
<dbReference type="Pfam" id="PF03611">
    <property type="entry name" value="EIIC-GAT"/>
    <property type="match status" value="1"/>
</dbReference>
<feature type="transmembrane region" description="Helical" evidence="14">
    <location>
        <begin position="258"/>
        <end position="283"/>
    </location>
</feature>
<evidence type="ECO:0000256" key="2">
    <source>
        <dbReference type="ARBA" id="ARBA00011738"/>
    </source>
</evidence>
<keyword evidence="5" id="KW-0762">Sugar transport</keyword>
<feature type="transmembrane region" description="Helical" evidence="14">
    <location>
        <begin position="119"/>
        <end position="142"/>
    </location>
</feature>
<evidence type="ECO:0000256" key="10">
    <source>
        <dbReference type="ARBA" id="ARBA00037387"/>
    </source>
</evidence>
<evidence type="ECO:0000256" key="12">
    <source>
        <dbReference type="ARBA" id="ARBA00039702"/>
    </source>
</evidence>
<dbReference type="EMBL" id="JANAFB010000008">
    <property type="protein sequence ID" value="MCP3425367.1"/>
    <property type="molecule type" value="Genomic_DNA"/>
</dbReference>
<evidence type="ECO:0000256" key="14">
    <source>
        <dbReference type="SAM" id="Phobius"/>
    </source>
</evidence>
<feature type="transmembrane region" description="Helical" evidence="14">
    <location>
        <begin position="12"/>
        <end position="29"/>
    </location>
</feature>
<keyword evidence="3" id="KW-0813">Transport</keyword>
<dbReference type="Proteomes" id="UP001139502">
    <property type="component" value="Unassembled WGS sequence"/>
</dbReference>
<keyword evidence="16" id="KW-1185">Reference proteome</keyword>
<feature type="transmembrane region" description="Helical" evidence="14">
    <location>
        <begin position="371"/>
        <end position="394"/>
    </location>
</feature>
<evidence type="ECO:0000256" key="8">
    <source>
        <dbReference type="ARBA" id="ARBA00022989"/>
    </source>
</evidence>
<proteinExistence type="inferred from homology"/>
<feature type="transmembrane region" description="Helical" evidence="14">
    <location>
        <begin position="414"/>
        <end position="445"/>
    </location>
</feature>
<dbReference type="GO" id="GO:0009401">
    <property type="term" value="P:phosphoenolpyruvate-dependent sugar phosphotransferase system"/>
    <property type="evidence" value="ECO:0007669"/>
    <property type="project" value="UniProtKB-KW"/>
</dbReference>
<keyword evidence="4" id="KW-1003">Cell membrane</keyword>
<reference evidence="15" key="1">
    <citation type="submission" date="2022-06" db="EMBL/GenBank/DDBJ databases">
        <title>Rothia sp. isolated from sandalwood seedling.</title>
        <authorList>
            <person name="Tuikhar N."/>
            <person name="Kirdat K."/>
            <person name="Thorat V."/>
            <person name="Swetha P."/>
            <person name="Padma S."/>
            <person name="Sundararaj R."/>
            <person name="Yadav A."/>
        </authorList>
    </citation>
    <scope>NUCLEOTIDE SEQUENCE</scope>
    <source>
        <strain evidence="15">AR01</strain>
    </source>
</reference>
<comment type="subcellular location">
    <subcellularLocation>
        <location evidence="1">Cell membrane</location>
        <topology evidence="1">Multi-pass membrane protein</topology>
    </subcellularLocation>
</comment>
<dbReference type="RefSeq" id="WP_254165527.1">
    <property type="nucleotide sequence ID" value="NZ_JANAFB010000008.1"/>
</dbReference>
<dbReference type="NCBIfam" id="NF006922">
    <property type="entry name" value="PRK09410.1-5"/>
    <property type="match status" value="1"/>
</dbReference>
<comment type="subunit">
    <text evidence="2">Homodimer.</text>
</comment>
<dbReference type="PANTHER" id="PTHR33843">
    <property type="entry name" value="ASCORBATE-SPECIFIC PTS SYSTEM EIIC COMPONENT"/>
    <property type="match status" value="1"/>
</dbReference>
<protein>
    <recommendedName>
        <fullName evidence="12">Ascorbate-specific PTS system EIIC component</fullName>
    </recommendedName>
    <alternativeName>
        <fullName evidence="13">Ascorbate-specific permease IIC component UlaA</fullName>
    </alternativeName>
</protein>
<keyword evidence="8 14" id="KW-1133">Transmembrane helix</keyword>
<keyword evidence="7 14" id="KW-0812">Transmembrane</keyword>
<keyword evidence="6" id="KW-0598">Phosphotransferase system</keyword>
<comment type="similarity">
    <text evidence="11">Belongs to the UlaA family.</text>
</comment>
<evidence type="ECO:0000256" key="5">
    <source>
        <dbReference type="ARBA" id="ARBA00022597"/>
    </source>
</evidence>
<name>A0A9X2HCT8_9MICC</name>
<dbReference type="GO" id="GO:0005886">
    <property type="term" value="C:plasma membrane"/>
    <property type="evidence" value="ECO:0007669"/>
    <property type="project" value="UniProtKB-SubCell"/>
</dbReference>
<feature type="transmembrane region" description="Helical" evidence="14">
    <location>
        <begin position="225"/>
        <end position="246"/>
    </location>
</feature>
<evidence type="ECO:0000313" key="15">
    <source>
        <dbReference type="EMBL" id="MCP3425367.1"/>
    </source>
</evidence>
<evidence type="ECO:0000256" key="9">
    <source>
        <dbReference type="ARBA" id="ARBA00023136"/>
    </source>
</evidence>
<dbReference type="InterPro" id="IPR051562">
    <property type="entry name" value="Ascorbate-PTS_EIIC"/>
</dbReference>
<evidence type="ECO:0000256" key="13">
    <source>
        <dbReference type="ARBA" id="ARBA00042859"/>
    </source>
</evidence>
<comment type="function">
    <text evidence="10">The phosphoenolpyruvate-dependent sugar phosphotransferase system (sugar PTS), a major carbohydrate active transport system, catalyzes the phosphorylation of incoming sugar substrates concomitantly with their translocation across the cell membrane. The enzyme II UlaABC PTS system is involved in ascorbate transport.</text>
</comment>
<evidence type="ECO:0000256" key="6">
    <source>
        <dbReference type="ARBA" id="ARBA00022683"/>
    </source>
</evidence>
<keyword evidence="9 14" id="KW-0472">Membrane</keyword>
<evidence type="ECO:0000256" key="4">
    <source>
        <dbReference type="ARBA" id="ARBA00022475"/>
    </source>
</evidence>
<organism evidence="15 16">
    <name type="scientific">Rothia santali</name>
    <dbReference type="NCBI Taxonomy" id="2949643"/>
    <lineage>
        <taxon>Bacteria</taxon>
        <taxon>Bacillati</taxon>
        <taxon>Actinomycetota</taxon>
        <taxon>Actinomycetes</taxon>
        <taxon>Micrococcales</taxon>
        <taxon>Micrococcaceae</taxon>
        <taxon>Rothia</taxon>
    </lineage>
</organism>
<feature type="transmembrane region" description="Helical" evidence="14">
    <location>
        <begin position="93"/>
        <end position="112"/>
    </location>
</feature>
<sequence length="467" mass="48028">MNSFLEILVQVFSQPAILVALIALVGLLLQKKGGADVMKGTVKTFVGFLVLSAGAAVVVGALDPFGTMFSEVFGVQGVVPNNEAIVGPVLQEYGTVAALIFFFGMIINVVFARLTRFKYIYLSGHVALYQSAMIAVILMVAGFEPWQAVLWGSIAEAVITTVSPAVVQPFMRRVTGNDTVALGHTGGFGIALSGLVASVTGGDPEKSTEKLKVPKSLGFVRDSTVVVALSMGLIFVIVALVAGPAYVQAEISDGQNYLLWAVMSAGQFAAGVFIILAGVRVILAEIVPAFKGISEKLVPNAKPALDVPITFTFAPNAVMVGFFSSLVAGILGMAVMGAAGTAVIIPGIVAHFMTGGASGVIGNAVGGRRGAVLGSFANGLLITIVPLLLLPVLGEIGTANSTFGDSDYGVVGLYLGWLGLGGGQGLIVAGIVAATLALFGASLLAGRRAKRLERRAEAEREESEATA</sequence>
<dbReference type="NCBIfam" id="NF006920">
    <property type="entry name" value="PRK09410.1-2"/>
    <property type="match status" value="1"/>
</dbReference>
<feature type="transmembrane region" description="Helical" evidence="14">
    <location>
        <begin position="41"/>
        <end position="62"/>
    </location>
</feature>
<dbReference type="NCBIfam" id="NF009553">
    <property type="entry name" value="PRK12997.1-5"/>
    <property type="match status" value="1"/>
</dbReference>
<dbReference type="AlphaFoldDB" id="A0A9X2HCT8"/>